<gene>
    <name evidence="6" type="ORF">SAMN06265827_10359</name>
</gene>
<evidence type="ECO:0000256" key="2">
    <source>
        <dbReference type="ARBA" id="ARBA00029447"/>
    </source>
</evidence>
<evidence type="ECO:0000313" key="7">
    <source>
        <dbReference type="Proteomes" id="UP000219573"/>
    </source>
</evidence>
<dbReference type="EMBL" id="OBDZ01000003">
    <property type="protein sequence ID" value="SNY15576.1"/>
    <property type="molecule type" value="Genomic_DNA"/>
</dbReference>
<comment type="similarity">
    <text evidence="2">Belongs to the methyl-accepting chemotaxis (MCP) protein family.</text>
</comment>
<dbReference type="GO" id="GO:0007165">
    <property type="term" value="P:signal transduction"/>
    <property type="evidence" value="ECO:0007669"/>
    <property type="project" value="UniProtKB-KW"/>
</dbReference>
<dbReference type="RefSeq" id="WP_097016533.1">
    <property type="nucleotide sequence ID" value="NZ_OBDZ01000003.1"/>
</dbReference>
<dbReference type="InterPro" id="IPR004089">
    <property type="entry name" value="MCPsignal_dom"/>
</dbReference>
<dbReference type="PANTHER" id="PTHR32089">
    <property type="entry name" value="METHYL-ACCEPTING CHEMOTAXIS PROTEIN MCPB"/>
    <property type="match status" value="1"/>
</dbReference>
<dbReference type="GO" id="GO:0006935">
    <property type="term" value="P:chemotaxis"/>
    <property type="evidence" value="ECO:0007669"/>
    <property type="project" value="InterPro"/>
</dbReference>
<reference evidence="7" key="1">
    <citation type="submission" date="2017-09" db="EMBL/GenBank/DDBJ databases">
        <authorList>
            <person name="Varghese N."/>
            <person name="Submissions S."/>
        </authorList>
    </citation>
    <scope>NUCLEOTIDE SEQUENCE [LARGE SCALE GENOMIC DNA]</scope>
    <source>
        <strain evidence="7">MSL47</strain>
    </source>
</reference>
<dbReference type="InterPro" id="IPR004090">
    <property type="entry name" value="Chemotax_Me-accpt_rcpt"/>
</dbReference>
<dbReference type="PANTHER" id="PTHR32089:SF112">
    <property type="entry name" value="LYSOZYME-LIKE PROTEIN-RELATED"/>
    <property type="match status" value="1"/>
</dbReference>
<evidence type="ECO:0000259" key="5">
    <source>
        <dbReference type="PROSITE" id="PS50111"/>
    </source>
</evidence>
<keyword evidence="4" id="KW-1133">Transmembrane helix</keyword>
<organism evidence="6 7">
    <name type="scientific">Orenia metallireducens</name>
    <dbReference type="NCBI Taxonomy" id="1413210"/>
    <lineage>
        <taxon>Bacteria</taxon>
        <taxon>Bacillati</taxon>
        <taxon>Bacillota</taxon>
        <taxon>Clostridia</taxon>
        <taxon>Halanaerobiales</taxon>
        <taxon>Halobacteroidaceae</taxon>
        <taxon>Orenia</taxon>
    </lineage>
</organism>
<dbReference type="Proteomes" id="UP000219573">
    <property type="component" value="Unassembled WGS sequence"/>
</dbReference>
<dbReference type="Pfam" id="PF00015">
    <property type="entry name" value="MCPsignal"/>
    <property type="match status" value="1"/>
</dbReference>
<dbReference type="AlphaFoldDB" id="A0A285FZ29"/>
<feature type="transmembrane region" description="Helical" evidence="4">
    <location>
        <begin position="41"/>
        <end position="58"/>
    </location>
</feature>
<accession>A0A285FZ29</accession>
<keyword evidence="7" id="KW-1185">Reference proteome</keyword>
<dbReference type="GO" id="GO:0004888">
    <property type="term" value="F:transmembrane signaling receptor activity"/>
    <property type="evidence" value="ECO:0007669"/>
    <property type="project" value="InterPro"/>
</dbReference>
<proteinExistence type="inferred from homology"/>
<sequence>MNKFKKFIKKLKIRDNKVINGLLKTLTKVLSSTTIVRQVQVGFLLLIVVSLLTGGIIWQNTNQISERINELNKRVIPTVKLNSAISRDSFLNQLNIYRIYTDLMSREAFEILNKDDSLKNHLDSLREHINDEKMLSKINEVSELNNEFKDDVQELLEFEGNGIRKKMRLKKLDDLVLSINLANLDLNKDSWEQLDQDIKQVINYTDIIKGRVTVIVLLSLLIGTVLGVIISYGVAKLTTIIKERTNEAVSKVKTVTETSQEMEGIADEVDKEITQAFSVIKDLISGNVEVAAAVDEVSVSLQEVQEGVKQLSQQAKLISNAGKDTYQSIENTSQKIESGTKIIHETADTMQELRKSADKIGKISDKIMQITDQTNLLALNAAIEAARAGEHGRGFAVVAEEIKELATESIEATKEVKGITKEIEGVVETAVAVMSKSKDSSQESIIDIFDEINNLSKQVEDKMKAVMSSSETQVISSEQLNTVVEEISASSEEVSAQTEETLNSAEKIKDLMTEVTHAITNLYFKIKEGSEVSQEQLEAINQVVEANKRLKK</sequence>
<feature type="transmembrane region" description="Helical" evidence="4">
    <location>
        <begin position="212"/>
        <end position="235"/>
    </location>
</feature>
<dbReference type="PRINTS" id="PR00260">
    <property type="entry name" value="CHEMTRNSDUCR"/>
</dbReference>
<dbReference type="PROSITE" id="PS50111">
    <property type="entry name" value="CHEMOTAXIS_TRANSDUC_2"/>
    <property type="match status" value="1"/>
</dbReference>
<dbReference type="SMART" id="SM00283">
    <property type="entry name" value="MA"/>
    <property type="match status" value="1"/>
</dbReference>
<dbReference type="SUPFAM" id="SSF58104">
    <property type="entry name" value="Methyl-accepting chemotaxis protein (MCP) signaling domain"/>
    <property type="match status" value="1"/>
</dbReference>
<name>A0A285FZ29_9FIRM</name>
<dbReference type="GO" id="GO:0016020">
    <property type="term" value="C:membrane"/>
    <property type="evidence" value="ECO:0007669"/>
    <property type="project" value="InterPro"/>
</dbReference>
<evidence type="ECO:0000256" key="1">
    <source>
        <dbReference type="ARBA" id="ARBA00023224"/>
    </source>
</evidence>
<dbReference type="Gene3D" id="1.10.287.950">
    <property type="entry name" value="Methyl-accepting chemotaxis protein"/>
    <property type="match status" value="1"/>
</dbReference>
<evidence type="ECO:0000256" key="3">
    <source>
        <dbReference type="PROSITE-ProRule" id="PRU00284"/>
    </source>
</evidence>
<feature type="domain" description="Methyl-accepting transducer" evidence="5">
    <location>
        <begin position="265"/>
        <end position="502"/>
    </location>
</feature>
<keyword evidence="4" id="KW-0812">Transmembrane</keyword>
<dbReference type="OrthoDB" id="2125630at2"/>
<evidence type="ECO:0000313" key="6">
    <source>
        <dbReference type="EMBL" id="SNY15576.1"/>
    </source>
</evidence>
<evidence type="ECO:0000256" key="4">
    <source>
        <dbReference type="SAM" id="Phobius"/>
    </source>
</evidence>
<keyword evidence="4" id="KW-0472">Membrane</keyword>
<protein>
    <submittedName>
        <fullName evidence="6">Methyl-accepting chemotaxis protein</fullName>
    </submittedName>
</protein>
<keyword evidence="1 3" id="KW-0807">Transducer</keyword>